<evidence type="ECO:0000313" key="4">
    <source>
        <dbReference type="Proteomes" id="UP000193144"/>
    </source>
</evidence>
<feature type="region of interest" description="Disordered" evidence="1">
    <location>
        <begin position="205"/>
        <end position="247"/>
    </location>
</feature>
<dbReference type="OrthoDB" id="5426165at2759"/>
<organism evidence="3 4">
    <name type="scientific">Clohesyomyces aquaticus</name>
    <dbReference type="NCBI Taxonomy" id="1231657"/>
    <lineage>
        <taxon>Eukaryota</taxon>
        <taxon>Fungi</taxon>
        <taxon>Dikarya</taxon>
        <taxon>Ascomycota</taxon>
        <taxon>Pezizomycotina</taxon>
        <taxon>Dothideomycetes</taxon>
        <taxon>Pleosporomycetidae</taxon>
        <taxon>Pleosporales</taxon>
        <taxon>Lindgomycetaceae</taxon>
        <taxon>Clohesyomyces</taxon>
    </lineage>
</organism>
<dbReference type="AlphaFoldDB" id="A0A1Y1ZFN7"/>
<keyword evidence="2" id="KW-0812">Transmembrane</keyword>
<feature type="compositionally biased region" description="Low complexity" evidence="1">
    <location>
        <begin position="137"/>
        <end position="148"/>
    </location>
</feature>
<accession>A0A1Y1ZFN7</accession>
<feature type="region of interest" description="Disordered" evidence="1">
    <location>
        <begin position="404"/>
        <end position="477"/>
    </location>
</feature>
<feature type="compositionally biased region" description="Low complexity" evidence="1">
    <location>
        <begin position="172"/>
        <end position="186"/>
    </location>
</feature>
<evidence type="ECO:0000313" key="3">
    <source>
        <dbReference type="EMBL" id="ORY09066.1"/>
    </source>
</evidence>
<dbReference type="PANTHER" id="PTHR40623:SF2">
    <property type="entry name" value="INTEGRAL MEMBRANE PROTEIN"/>
    <property type="match status" value="1"/>
</dbReference>
<gene>
    <name evidence="3" type="ORF">BCR34DRAFT_589548</name>
</gene>
<sequence length="477" mass="52345">MGKKFFTGWELWQQMTFVLACGIVATIFLGLCKLKYDHWRIRKYTKVEKGKQVQTPEMLESQRLEPQLSKDEIPFGIRAIESGIEVDGVWISRGNTPIGSVANSVVTSSASSVSEGKVLRHSNHPGLEHPRAQYADSSRGSSRAPSSAFDRAVSAERLPDSRGTSPGPANPYARGASSVASSSRYSNPNLLRNSTTLQALEGAELPTSSARNDHSNVQSSASNSDKSNSGNSSRRTSDESDYMGAAPPARPYEAAYINPSSRHASLVAPVDPRLDLGLLQSHRLSHVAETGQLTPRVRRPGNSGEWASVAENIRSPQEISTHNGVDYFVPRQKTPSPPLPPVATPSEERPVAPVASKYNQDGHASNQTRQAVPLLETYQPNAFQYEPQTYQPQGPQFEYDQEVPARREVHTNQNQGRESQVIRKVNSGFEILRPGTFGPPSPEEAQSASGEKRQSKRLQKKRRPSDGSRTSHFVEQV</sequence>
<dbReference type="EMBL" id="MCFA01000091">
    <property type="protein sequence ID" value="ORY09066.1"/>
    <property type="molecule type" value="Genomic_DNA"/>
</dbReference>
<keyword evidence="2" id="KW-1133">Transmembrane helix</keyword>
<name>A0A1Y1ZFN7_9PLEO</name>
<proteinExistence type="predicted"/>
<feature type="transmembrane region" description="Helical" evidence="2">
    <location>
        <begin position="12"/>
        <end position="32"/>
    </location>
</feature>
<feature type="compositionally biased region" description="Basic residues" evidence="1">
    <location>
        <begin position="454"/>
        <end position="463"/>
    </location>
</feature>
<dbReference type="STRING" id="1231657.A0A1Y1ZFN7"/>
<evidence type="ECO:0000256" key="2">
    <source>
        <dbReference type="SAM" id="Phobius"/>
    </source>
</evidence>
<dbReference type="Proteomes" id="UP000193144">
    <property type="component" value="Unassembled WGS sequence"/>
</dbReference>
<feature type="region of interest" description="Disordered" evidence="1">
    <location>
        <begin position="113"/>
        <end position="190"/>
    </location>
</feature>
<dbReference type="PROSITE" id="PS51257">
    <property type="entry name" value="PROKAR_LIPOPROTEIN"/>
    <property type="match status" value="1"/>
</dbReference>
<protein>
    <submittedName>
        <fullName evidence="3">Uncharacterized protein</fullName>
    </submittedName>
</protein>
<keyword evidence="4" id="KW-1185">Reference proteome</keyword>
<comment type="caution">
    <text evidence="3">The sequence shown here is derived from an EMBL/GenBank/DDBJ whole genome shotgun (WGS) entry which is preliminary data.</text>
</comment>
<feature type="compositionally biased region" description="Low complexity" evidence="1">
    <location>
        <begin position="215"/>
        <end position="233"/>
    </location>
</feature>
<feature type="region of interest" description="Disordered" evidence="1">
    <location>
        <begin position="327"/>
        <end position="347"/>
    </location>
</feature>
<keyword evidence="2" id="KW-0472">Membrane</keyword>
<dbReference type="PANTHER" id="PTHR40623">
    <property type="entry name" value="INTEGRAL MEMBRANE PROTEIN"/>
    <property type="match status" value="1"/>
</dbReference>
<evidence type="ECO:0000256" key="1">
    <source>
        <dbReference type="SAM" id="MobiDB-lite"/>
    </source>
</evidence>
<reference evidence="3 4" key="1">
    <citation type="submission" date="2016-07" db="EMBL/GenBank/DDBJ databases">
        <title>Pervasive Adenine N6-methylation of Active Genes in Fungi.</title>
        <authorList>
            <consortium name="DOE Joint Genome Institute"/>
            <person name="Mondo S.J."/>
            <person name="Dannebaum R.O."/>
            <person name="Kuo R.C."/>
            <person name="Labutti K."/>
            <person name="Haridas S."/>
            <person name="Kuo A."/>
            <person name="Salamov A."/>
            <person name="Ahrendt S.R."/>
            <person name="Lipzen A."/>
            <person name="Sullivan W."/>
            <person name="Andreopoulos W.B."/>
            <person name="Clum A."/>
            <person name="Lindquist E."/>
            <person name="Daum C."/>
            <person name="Ramamoorthy G.K."/>
            <person name="Gryganskyi A."/>
            <person name="Culley D."/>
            <person name="Magnuson J.K."/>
            <person name="James T.Y."/>
            <person name="O'Malley M.A."/>
            <person name="Stajich J.E."/>
            <person name="Spatafora J.W."/>
            <person name="Visel A."/>
            <person name="Grigoriev I.V."/>
        </authorList>
    </citation>
    <scope>NUCLEOTIDE SEQUENCE [LARGE SCALE GENOMIC DNA]</scope>
    <source>
        <strain evidence="3 4">CBS 115471</strain>
    </source>
</reference>
<feature type="compositionally biased region" description="Polar residues" evidence="1">
    <location>
        <begin position="467"/>
        <end position="477"/>
    </location>
</feature>